<dbReference type="GO" id="GO:0005975">
    <property type="term" value="P:carbohydrate metabolic process"/>
    <property type="evidence" value="ECO:0007669"/>
    <property type="project" value="InterPro"/>
</dbReference>
<dbReference type="InterPro" id="IPR045857">
    <property type="entry name" value="O16G_dom_2"/>
</dbReference>
<reference evidence="9" key="1">
    <citation type="submission" date="2022-06" db="EMBL/GenBank/DDBJ databases">
        <title>Limimaricola sediminis sp. nov., isolated from an intertidal sediment.</title>
        <authorList>
            <person name="Shao X."/>
        </authorList>
    </citation>
    <scope>NUCLEOTIDE SEQUENCE</scope>
    <source>
        <strain evidence="9">ASW11-118</strain>
    </source>
</reference>
<dbReference type="SUPFAM" id="SSF51011">
    <property type="entry name" value="Glycosyl hydrolase domain"/>
    <property type="match status" value="1"/>
</dbReference>
<dbReference type="InterPro" id="IPR013780">
    <property type="entry name" value="Glyco_hydro_b"/>
</dbReference>
<keyword evidence="6 9" id="KW-0413">Isomerase</keyword>
<evidence type="ECO:0000256" key="3">
    <source>
        <dbReference type="ARBA" id="ARBA00012619"/>
    </source>
</evidence>
<sequence>MEDQATPPAAQSDAIDNSQRDWYKDAVIYQLHVKAYQDSNGDGMGDFAGLMSRLDHVQELGATAIWLLPFYPSPLRDDGYDIQEYTEINPQYGNMDEFRDFVDEAHRRGLRVITELVINHTSDQHEWFQRARHAPKGSPERDFYVWSDDDGKWPETRIIFTDTEPSNWTWDPVAGQYYWHRFFSHQPDLNFDNPEVLKEVLRVMHFWLDMGVDGLRLDAIPYLVERDGTNNENLPETHDVLKAIRADLDAHYPDKMLLAEANQWPEDTRPYFGDGDECHMGFHFPLMPRMYMAVAQEDRHPITDIIRQTPDIPEDCQWAIFLRNHDELTLEMVTDKERDYLWDTYASDKRARINMGIRRRLAPLMQNDRRKIELLNSLLMSMPGTPILYYGDEIGMGDNIYLGDRDGVRTPMQWSPDRNAGFSQADPQRLYLPTIQDSIYGFQALNVESQSKDPSSLLNWMRRMVQVRSNHTVFGRGEMKLLYPSNRRVLAYIREHEGEAVLCVANLGRAAQAVEIDLSGYQGRVPIELTGHSAFPPVGALPYLITLPSYGFYWFLLADEDQAPAWHTAPQQILPEFVTLTTRDGRVSSAISGRDGRLLGTDVLPKFLPIQRWFGAKDERITRVGIEPLAEIGGNGALGLIDVEVGGETQHYLLPLASVWGEDSVSFGSSTLGYTMAKLRRGPTVGGLIDGTADETLMGELFTALREGHETDTPRGRLVFAPSAAMAEIEEPGEPRLLNVEQSNATVAFSDKAVLKVYRRLREGIQPDIEVARFLTDVAGFDGTPAYLGEIALRPEGGEATSLGAAFAYVANQGDAWAALTNALDRYLQDQATGTEDEAPPYLPVLGIAGTLGQRTAEMHRALAHPTEDAAFAAEPLTGGELTALCDEVRAETVAVLDRLKGMRDLSERASDYASRILDRRDALISRIDAVSKMTPGGQLTRIHGDYHLGQVLMAQNDVMIIDFEGEPRRTLDERRAKSHALRDVAGMLRSLDYAAQSALRWAESSGTDGEEADALIRDWHRGAVRDFMAAYGEVISDSPAHPDDPRFAAALLDLFVIQKAVYEVGYELASRPAWVDIPLSGLLDLIDEEDTQ</sequence>
<dbReference type="NCBIfam" id="TIGR02457">
    <property type="entry name" value="TreS_Cterm"/>
    <property type="match status" value="1"/>
</dbReference>
<evidence type="ECO:0000313" key="10">
    <source>
        <dbReference type="Proteomes" id="UP001139477"/>
    </source>
</evidence>
<dbReference type="Gene3D" id="2.60.40.1180">
    <property type="entry name" value="Golgi alpha-mannosidase II"/>
    <property type="match status" value="1"/>
</dbReference>
<dbReference type="InterPro" id="IPR017853">
    <property type="entry name" value="GH"/>
</dbReference>
<evidence type="ECO:0000259" key="8">
    <source>
        <dbReference type="SMART" id="SM00642"/>
    </source>
</evidence>
<organism evidence="9 10">
    <name type="scientific">Limimaricola litoreus</name>
    <dbReference type="NCBI Taxonomy" id="2955316"/>
    <lineage>
        <taxon>Bacteria</taxon>
        <taxon>Pseudomonadati</taxon>
        <taxon>Pseudomonadota</taxon>
        <taxon>Alphaproteobacteria</taxon>
        <taxon>Rhodobacterales</taxon>
        <taxon>Paracoccaceae</taxon>
        <taxon>Limimaricola</taxon>
    </lineage>
</organism>
<dbReference type="Gene3D" id="3.20.20.80">
    <property type="entry name" value="Glycosidases"/>
    <property type="match status" value="1"/>
</dbReference>
<dbReference type="InterPro" id="IPR011009">
    <property type="entry name" value="Kinase-like_dom_sf"/>
</dbReference>
<keyword evidence="4" id="KW-0479">Metal-binding</keyword>
<comment type="caution">
    <text evidence="9">The sequence shown here is derived from an EMBL/GenBank/DDBJ whole genome shotgun (WGS) entry which is preliminary data.</text>
</comment>
<proteinExistence type="inferred from homology"/>
<name>A0A9X2FUN2_9RHOB</name>
<comment type="similarity">
    <text evidence="2">Belongs to the glycosyl hydrolase 13 family. TreS subfamily.</text>
</comment>
<dbReference type="SUPFAM" id="SSF51445">
    <property type="entry name" value="(Trans)glycosidases"/>
    <property type="match status" value="1"/>
</dbReference>
<dbReference type="PANTHER" id="PTHR10357">
    <property type="entry name" value="ALPHA-AMYLASE FAMILY MEMBER"/>
    <property type="match status" value="1"/>
</dbReference>
<dbReference type="SUPFAM" id="SSF56112">
    <property type="entry name" value="Protein kinase-like (PK-like)"/>
    <property type="match status" value="1"/>
</dbReference>
<feature type="domain" description="Glycosyl hydrolase family 13 catalytic" evidence="8">
    <location>
        <begin position="30"/>
        <end position="429"/>
    </location>
</feature>
<evidence type="ECO:0000256" key="1">
    <source>
        <dbReference type="ARBA" id="ARBA00001595"/>
    </source>
</evidence>
<evidence type="ECO:0000256" key="6">
    <source>
        <dbReference type="ARBA" id="ARBA00023235"/>
    </source>
</evidence>
<dbReference type="InterPro" id="IPR032091">
    <property type="entry name" value="Malt_amylase-like_C"/>
</dbReference>
<dbReference type="FunFam" id="3.20.20.80:FF:000055">
    <property type="entry name" value="Trehalose synthase"/>
    <property type="match status" value="1"/>
</dbReference>
<dbReference type="GO" id="GO:0047471">
    <property type="term" value="F:maltose alpha-D-glucosyltransferase activity"/>
    <property type="evidence" value="ECO:0007669"/>
    <property type="project" value="UniProtKB-EC"/>
</dbReference>
<dbReference type="AlphaFoldDB" id="A0A9X2FUN2"/>
<accession>A0A9X2FUN2</accession>
<dbReference type="RefSeq" id="WP_253335409.1">
    <property type="nucleotide sequence ID" value="NZ_JAMYXC010000326.1"/>
</dbReference>
<dbReference type="SMART" id="SM00642">
    <property type="entry name" value="Aamy"/>
    <property type="match status" value="1"/>
</dbReference>
<protein>
    <recommendedName>
        <fullName evidence="3">maltose alpha-D-glucosyltransferase</fullName>
        <ecNumber evidence="3">5.4.99.16</ecNumber>
    </recommendedName>
    <alternativeName>
        <fullName evidence="7">Maltose alpha-D-glucosyltransferase</fullName>
    </alternativeName>
</protein>
<evidence type="ECO:0000256" key="4">
    <source>
        <dbReference type="ARBA" id="ARBA00022723"/>
    </source>
</evidence>
<keyword evidence="10" id="KW-1185">Reference proteome</keyword>
<dbReference type="GO" id="GO:0046872">
    <property type="term" value="F:metal ion binding"/>
    <property type="evidence" value="ECO:0007669"/>
    <property type="project" value="UniProtKB-KW"/>
</dbReference>
<dbReference type="Pfam" id="PF16657">
    <property type="entry name" value="Malt_amylase_C"/>
    <property type="match status" value="1"/>
</dbReference>
<dbReference type="Gene3D" id="3.90.1200.10">
    <property type="match status" value="1"/>
</dbReference>
<evidence type="ECO:0000256" key="2">
    <source>
        <dbReference type="ARBA" id="ARBA00005496"/>
    </source>
</evidence>
<dbReference type="Proteomes" id="UP001139477">
    <property type="component" value="Unassembled WGS sequence"/>
</dbReference>
<gene>
    <name evidence="9" type="primary">treS</name>
    <name evidence="9" type="ORF">NHG85_19505</name>
</gene>
<dbReference type="NCBIfam" id="TIGR02456">
    <property type="entry name" value="treS_nterm"/>
    <property type="match status" value="1"/>
</dbReference>
<evidence type="ECO:0000313" key="9">
    <source>
        <dbReference type="EMBL" id="MCP1170695.1"/>
    </source>
</evidence>
<dbReference type="Gene3D" id="3.90.400.10">
    <property type="entry name" value="Oligo-1,6-glucosidase, Domain 2"/>
    <property type="match status" value="1"/>
</dbReference>
<dbReference type="CDD" id="cd11334">
    <property type="entry name" value="AmyAc_TreS"/>
    <property type="match status" value="1"/>
</dbReference>
<evidence type="ECO:0000256" key="5">
    <source>
        <dbReference type="ARBA" id="ARBA00022837"/>
    </source>
</evidence>
<comment type="catalytic activity">
    <reaction evidence="1">
        <text>D-maltose = alpha,alpha-trehalose</text>
        <dbReference type="Rhea" id="RHEA:15145"/>
        <dbReference type="ChEBI" id="CHEBI:16551"/>
        <dbReference type="ChEBI" id="CHEBI:17306"/>
        <dbReference type="EC" id="5.4.99.16"/>
    </reaction>
</comment>
<dbReference type="InterPro" id="IPR012810">
    <property type="entry name" value="TreS/a-amylase_N"/>
</dbReference>
<keyword evidence="5" id="KW-0106">Calcium</keyword>
<dbReference type="EMBL" id="JAMYXC010000326">
    <property type="protein sequence ID" value="MCP1170695.1"/>
    <property type="molecule type" value="Genomic_DNA"/>
</dbReference>
<dbReference type="InterPro" id="IPR006047">
    <property type="entry name" value="GH13_cat_dom"/>
</dbReference>
<dbReference type="PANTHER" id="PTHR10357:SF219">
    <property type="entry name" value="MALTOSE ALPHA-D-GLUCOSYLTRANSFERASE"/>
    <property type="match status" value="1"/>
</dbReference>
<evidence type="ECO:0000256" key="7">
    <source>
        <dbReference type="ARBA" id="ARBA00031378"/>
    </source>
</evidence>
<dbReference type="InterPro" id="IPR012811">
    <property type="entry name" value="TreS_maltokin_C_dom"/>
</dbReference>
<dbReference type="EC" id="5.4.99.16" evidence="3"/>
<dbReference type="Pfam" id="PF00128">
    <property type="entry name" value="Alpha-amylase"/>
    <property type="match status" value="1"/>
</dbReference>